<dbReference type="PANTHER" id="PTHR12914:SF2">
    <property type="entry name" value="DNA REPLICATION COMPLEX GINS PROTEIN PSF1"/>
    <property type="match status" value="1"/>
</dbReference>
<dbReference type="Pfam" id="PF05916">
    <property type="entry name" value="Sld5"/>
    <property type="match status" value="1"/>
</dbReference>
<dbReference type="Pfam" id="PF24997">
    <property type="entry name" value="PSF1_C"/>
    <property type="match status" value="1"/>
</dbReference>
<keyword evidence="3 5" id="KW-0235">DNA replication</keyword>
<dbReference type="InterPro" id="IPR056783">
    <property type="entry name" value="PSF1_C"/>
</dbReference>
<proteinExistence type="inferred from homology"/>
<gene>
    <name evidence="8" type="primary">GINS1</name>
    <name evidence="8" type="ORF">g.7163</name>
</gene>
<dbReference type="SUPFAM" id="SSF158573">
    <property type="entry name" value="GINS helical bundle-like"/>
    <property type="match status" value="1"/>
</dbReference>
<evidence type="ECO:0000259" key="7">
    <source>
        <dbReference type="Pfam" id="PF24997"/>
    </source>
</evidence>
<keyword evidence="4 5" id="KW-0539">Nucleus</keyword>
<evidence type="ECO:0000256" key="5">
    <source>
        <dbReference type="RuleBase" id="RU368085"/>
    </source>
</evidence>
<sequence>MYGEKATELIRHITRDDHEIMPEYKHELVEQVLKENDELYKENLKTSQSTPGTHDDNIDIGEKELMIMQVRHAAKLWNKRCIIAYHYDRLNRLKKLRWDYGNNLPREIVDKLSKDELEWFATYNNNLFSYMSALNDGRGLDLTLYSTPPKKLFIQVKCVKDYGQFDLEDGQPVMLKKDSIHYLPLSQCEKLIHQGVLEQTSL</sequence>
<dbReference type="GO" id="GO:0000811">
    <property type="term" value="C:GINS complex"/>
    <property type="evidence" value="ECO:0007669"/>
    <property type="project" value="UniProtKB-UniRule"/>
</dbReference>
<comment type="function">
    <text evidence="5">Required for correct functioning of the GINS complex, a complex that plays an essential role in the initiation of DNA replication, and progression of DNA replication forks. GINS complex seems to bind preferentially to single-stranded DNA.</text>
</comment>
<dbReference type="GO" id="GO:1902983">
    <property type="term" value="P:DNA strand elongation involved in mitotic DNA replication"/>
    <property type="evidence" value="ECO:0007669"/>
    <property type="project" value="TreeGrafter"/>
</dbReference>
<feature type="domain" description="DNA replication complex GINS protein PSF1 C-terminal" evidence="7">
    <location>
        <begin position="150"/>
        <end position="200"/>
    </location>
</feature>
<dbReference type="CDD" id="cd21696">
    <property type="entry name" value="GINS_B_Psf1"/>
    <property type="match status" value="1"/>
</dbReference>
<dbReference type="InterPro" id="IPR005339">
    <property type="entry name" value="GINS_Psf1"/>
</dbReference>
<evidence type="ECO:0000256" key="4">
    <source>
        <dbReference type="ARBA" id="ARBA00023242"/>
    </source>
</evidence>
<dbReference type="Gene3D" id="1.20.58.1030">
    <property type="match status" value="1"/>
</dbReference>
<accession>A0A6G1SCH1</accession>
<comment type="subcellular location">
    <subcellularLocation>
        <location evidence="1 5">Nucleus</location>
    </subcellularLocation>
</comment>
<evidence type="ECO:0000256" key="1">
    <source>
        <dbReference type="ARBA" id="ARBA00004123"/>
    </source>
</evidence>
<dbReference type="EMBL" id="GGYP01003423">
    <property type="protein sequence ID" value="MDE48194.1"/>
    <property type="molecule type" value="Transcribed_RNA"/>
</dbReference>
<protein>
    <recommendedName>
        <fullName evidence="5">DNA replication complex GINS protein PSF1</fullName>
    </recommendedName>
</protein>
<evidence type="ECO:0000259" key="6">
    <source>
        <dbReference type="Pfam" id="PF05916"/>
    </source>
</evidence>
<feature type="domain" description="GINS subunit" evidence="6">
    <location>
        <begin position="42"/>
        <end position="134"/>
    </location>
</feature>
<reference evidence="8" key="1">
    <citation type="submission" date="2018-10" db="EMBL/GenBank/DDBJ databases">
        <title>Transcriptome assembly of Aceria tosichella (Wheat curl mite) Type 2.</title>
        <authorList>
            <person name="Scully E.D."/>
            <person name="Geib S.M."/>
            <person name="Palmer N.A."/>
            <person name="Gupta A.K."/>
            <person name="Sarath G."/>
            <person name="Tatineni S."/>
        </authorList>
    </citation>
    <scope>NUCLEOTIDE SEQUENCE</scope>
    <source>
        <strain evidence="8">LincolnNE</strain>
    </source>
</reference>
<name>A0A6G1SCH1_9ACAR</name>
<dbReference type="PANTHER" id="PTHR12914">
    <property type="entry name" value="PARTNER OF SLD5"/>
    <property type="match status" value="1"/>
</dbReference>
<dbReference type="CDD" id="cd11710">
    <property type="entry name" value="GINS_A_psf1"/>
    <property type="match status" value="1"/>
</dbReference>
<dbReference type="InterPro" id="IPR036224">
    <property type="entry name" value="GINS_bundle-like_dom_sf"/>
</dbReference>
<comment type="similarity">
    <text evidence="2 5">Belongs to the GINS1/PSF1 family.</text>
</comment>
<evidence type="ECO:0000256" key="3">
    <source>
        <dbReference type="ARBA" id="ARBA00022705"/>
    </source>
</evidence>
<dbReference type="AlphaFoldDB" id="A0A6G1SCH1"/>
<comment type="subunit">
    <text evidence="5">Component of the GINS complex.</text>
</comment>
<organism evidence="8">
    <name type="scientific">Aceria tosichella</name>
    <name type="common">wheat curl mite</name>
    <dbReference type="NCBI Taxonomy" id="561515"/>
    <lineage>
        <taxon>Eukaryota</taxon>
        <taxon>Metazoa</taxon>
        <taxon>Ecdysozoa</taxon>
        <taxon>Arthropoda</taxon>
        <taxon>Chelicerata</taxon>
        <taxon>Arachnida</taxon>
        <taxon>Acari</taxon>
        <taxon>Acariformes</taxon>
        <taxon>Trombidiformes</taxon>
        <taxon>Prostigmata</taxon>
        <taxon>Eupodina</taxon>
        <taxon>Eriophyoidea</taxon>
        <taxon>Eriophyidae</taxon>
        <taxon>Eriophyinae</taxon>
        <taxon>Aceriini</taxon>
        <taxon>Aceria</taxon>
    </lineage>
</organism>
<dbReference type="InterPro" id="IPR021151">
    <property type="entry name" value="GINS_A"/>
</dbReference>
<evidence type="ECO:0000256" key="2">
    <source>
        <dbReference type="ARBA" id="ARBA00006677"/>
    </source>
</evidence>
<evidence type="ECO:0000313" key="8">
    <source>
        <dbReference type="EMBL" id="MDE48194.1"/>
    </source>
</evidence>